<dbReference type="STRING" id="559304.G8YDW9"/>
<dbReference type="Proteomes" id="UP000005222">
    <property type="component" value="Chromosome I"/>
</dbReference>
<dbReference type="EMBL" id="FO082051">
    <property type="protein sequence ID" value="CCE81368.1"/>
    <property type="molecule type" value="Genomic_DNA"/>
</dbReference>
<feature type="region of interest" description="Disordered" evidence="1">
    <location>
        <begin position="279"/>
        <end position="313"/>
    </location>
</feature>
<feature type="compositionally biased region" description="Polar residues" evidence="1">
    <location>
        <begin position="237"/>
        <end position="252"/>
    </location>
</feature>
<reference evidence="2 3" key="1">
    <citation type="journal article" date="2012" name="G3 (Bethesda)">
        <title>Pichia sorbitophila, an interspecies yeast hybrid reveals early steps of genome resolution following polyploidization.</title>
        <authorList>
            <person name="Leh Louis V."/>
            <person name="Despons L."/>
            <person name="Friedrich A."/>
            <person name="Martin T."/>
            <person name="Durrens P."/>
            <person name="Casaregola S."/>
            <person name="Neuveglise C."/>
            <person name="Fairhead C."/>
            <person name="Marck C."/>
            <person name="Cruz J.A."/>
            <person name="Straub M.L."/>
            <person name="Kugler V."/>
            <person name="Sacerdot C."/>
            <person name="Uzunov Z."/>
            <person name="Thierry A."/>
            <person name="Weiss S."/>
            <person name="Bleykasten C."/>
            <person name="De Montigny J."/>
            <person name="Jacques N."/>
            <person name="Jung P."/>
            <person name="Lemaire M."/>
            <person name="Mallet S."/>
            <person name="Morel G."/>
            <person name="Richard G.F."/>
            <person name="Sarkar A."/>
            <person name="Savel G."/>
            <person name="Schacherer J."/>
            <person name="Seret M.L."/>
            <person name="Talla E."/>
            <person name="Samson G."/>
            <person name="Jubin C."/>
            <person name="Poulain J."/>
            <person name="Vacherie B."/>
            <person name="Barbe V."/>
            <person name="Pelletier E."/>
            <person name="Sherman D.J."/>
            <person name="Westhof E."/>
            <person name="Weissenbach J."/>
            <person name="Baret P.V."/>
            <person name="Wincker P."/>
            <person name="Gaillardin C."/>
            <person name="Dujon B."/>
            <person name="Souciet J.L."/>
        </authorList>
    </citation>
    <scope>NUCLEOTIDE SEQUENCE [LARGE SCALE GENOMIC DNA]</scope>
    <source>
        <strain evidence="3">ATCC MYA-4447 / BCRC 22081 / CBS 7064 / NBRC 10061 / NRRL Y-12695</strain>
    </source>
</reference>
<protein>
    <submittedName>
        <fullName evidence="2">Piso0_001268 protein</fullName>
    </submittedName>
</protein>
<dbReference type="OMA" id="YQQYYPA"/>
<dbReference type="eggNOG" id="ENOG502SENR">
    <property type="taxonomic scope" value="Eukaryota"/>
</dbReference>
<feature type="compositionally biased region" description="Polar residues" evidence="1">
    <location>
        <begin position="86"/>
        <end position="95"/>
    </location>
</feature>
<feature type="region of interest" description="Disordered" evidence="1">
    <location>
        <begin position="68"/>
        <end position="95"/>
    </location>
</feature>
<dbReference type="AlphaFoldDB" id="G8YDW9"/>
<feature type="compositionally biased region" description="Low complexity" evidence="1">
    <location>
        <begin position="71"/>
        <end position="85"/>
    </location>
</feature>
<feature type="compositionally biased region" description="Basic and acidic residues" evidence="1">
    <location>
        <begin position="289"/>
        <end position="299"/>
    </location>
</feature>
<proteinExistence type="predicted"/>
<accession>G8YDW9</accession>
<evidence type="ECO:0000256" key="1">
    <source>
        <dbReference type="SAM" id="MobiDB-lite"/>
    </source>
</evidence>
<organism evidence="2 3">
    <name type="scientific">Pichia sorbitophila (strain ATCC MYA-4447 / BCRC 22081 / CBS 7064 / NBRC 10061 / NRRL Y-12695)</name>
    <name type="common">Hybrid yeast</name>
    <dbReference type="NCBI Taxonomy" id="559304"/>
    <lineage>
        <taxon>Eukaryota</taxon>
        <taxon>Fungi</taxon>
        <taxon>Dikarya</taxon>
        <taxon>Ascomycota</taxon>
        <taxon>Saccharomycotina</taxon>
        <taxon>Pichiomycetes</taxon>
        <taxon>Debaryomycetaceae</taxon>
        <taxon>Millerozyma</taxon>
    </lineage>
</organism>
<dbReference type="OrthoDB" id="3977264at2759"/>
<dbReference type="HOGENOM" id="CLU_049206_0_0_1"/>
<dbReference type="InParanoid" id="G8YDW9"/>
<keyword evidence="3" id="KW-1185">Reference proteome</keyword>
<sequence length="391" mass="43246">MSHGEVEVQPSIDMKNEEMQTDTLKISKNSDIAIRLVSPGLPPLNEEMKSTIELSQKIEKQQRNLIAAMNSSSSSDTPKSNRSSSPGGQASDTVVVSTTKNTLPDEMDKLATPLSLKRLKRNNVPRPLRMTGDAAALPIQSAPIRRPPAPFTPNVARKRYEPYQIHVQHRGGVPRNYPPSRRYMYMAPSFTPGAVPHPHYKFSHVIPYTSSNAYFPPGVRSGFARHHVASAHPPSATFGQMPSAQRQSPKYSTVTDVYHGDYVAAAPLASQPLTAQREFFDSPKSGAPGDDRSSPRKNNESSSPNNKDDNDVESNAIDIEEEAYGSDRTQEVKVFGSINLNDDSVFNFKIFHPSSSSTDSSPNGDRVLSREKEKFLKICETSWDEYVNSKK</sequence>
<dbReference type="FunCoup" id="G8YDW9">
    <property type="interactions" value="265"/>
</dbReference>
<gene>
    <name evidence="2" type="primary">Piso0_001268</name>
    <name evidence="2" type="ORF">GNLVRS01_PISO0I01196g</name>
</gene>
<evidence type="ECO:0000313" key="2">
    <source>
        <dbReference type="EMBL" id="CCE81368.1"/>
    </source>
</evidence>
<evidence type="ECO:0000313" key="3">
    <source>
        <dbReference type="Proteomes" id="UP000005222"/>
    </source>
</evidence>
<feature type="region of interest" description="Disordered" evidence="1">
    <location>
        <begin position="233"/>
        <end position="252"/>
    </location>
</feature>
<name>G8YDW9_PICSO</name>